<dbReference type="PRINTS" id="PR00080">
    <property type="entry name" value="SDRFAMILY"/>
</dbReference>
<evidence type="ECO:0000256" key="2">
    <source>
        <dbReference type="ARBA" id="ARBA00022857"/>
    </source>
</evidence>
<reference evidence="4 5" key="1">
    <citation type="submission" date="2016-08" db="EMBL/GenBank/DDBJ databases">
        <authorList>
            <consortium name="Lentinula edodes genome sequencing consortium"/>
            <person name="Sakamoto Y."/>
            <person name="Nakade K."/>
            <person name="Sato S."/>
            <person name="Yoshida Y."/>
            <person name="Miyazaki K."/>
            <person name="Natsume S."/>
            <person name="Konno N."/>
        </authorList>
    </citation>
    <scope>NUCLEOTIDE SEQUENCE [LARGE SCALE GENOMIC DNA]</scope>
    <source>
        <strain evidence="4 5">NBRC 111202</strain>
    </source>
</reference>
<comment type="caution">
    <text evidence="4">The sequence shown here is derived from an EMBL/GenBank/DDBJ whole genome shotgun (WGS) entry which is preliminary data.</text>
</comment>
<evidence type="ECO:0000313" key="5">
    <source>
        <dbReference type="Proteomes" id="UP000188533"/>
    </source>
</evidence>
<proteinExistence type="inferred from homology"/>
<evidence type="ECO:0000256" key="1">
    <source>
        <dbReference type="ARBA" id="ARBA00006484"/>
    </source>
</evidence>
<dbReference type="GO" id="GO:0016614">
    <property type="term" value="F:oxidoreductase activity, acting on CH-OH group of donors"/>
    <property type="evidence" value="ECO:0007669"/>
    <property type="project" value="UniProtKB-ARBA"/>
</dbReference>
<keyword evidence="2" id="KW-0521">NADP</keyword>
<dbReference type="PANTHER" id="PTHR48107:SF7">
    <property type="entry name" value="RE15974P"/>
    <property type="match status" value="1"/>
</dbReference>
<dbReference type="EMBL" id="BDGU01000029">
    <property type="protein sequence ID" value="GAW00315.1"/>
    <property type="molecule type" value="Genomic_DNA"/>
</dbReference>
<evidence type="ECO:0000256" key="3">
    <source>
        <dbReference type="ARBA" id="ARBA00023002"/>
    </source>
</evidence>
<dbReference type="PRINTS" id="PR00081">
    <property type="entry name" value="GDHRDH"/>
</dbReference>
<dbReference type="PANTHER" id="PTHR48107">
    <property type="entry name" value="NADPH-DEPENDENT ALDEHYDE REDUCTASE-LIKE PROTEIN, CHLOROPLASTIC-RELATED"/>
    <property type="match status" value="1"/>
</dbReference>
<evidence type="ECO:0000313" key="4">
    <source>
        <dbReference type="EMBL" id="GAW00315.1"/>
    </source>
</evidence>
<keyword evidence="5" id="KW-1185">Reference proteome</keyword>
<dbReference type="PROSITE" id="PS00061">
    <property type="entry name" value="ADH_SHORT"/>
    <property type="match status" value="1"/>
</dbReference>
<dbReference type="InterPro" id="IPR002347">
    <property type="entry name" value="SDR_fam"/>
</dbReference>
<reference evidence="4 5" key="2">
    <citation type="submission" date="2017-02" db="EMBL/GenBank/DDBJ databases">
        <title>A genome survey and senescence transcriptome analysis in Lentinula edodes.</title>
        <authorList>
            <person name="Sakamoto Y."/>
            <person name="Nakade K."/>
            <person name="Sato S."/>
            <person name="Yoshida Y."/>
            <person name="Miyazaki K."/>
            <person name="Natsume S."/>
            <person name="Konno N."/>
        </authorList>
    </citation>
    <scope>NUCLEOTIDE SEQUENCE [LARGE SCALE GENOMIC DNA]</scope>
    <source>
        <strain evidence="4 5">NBRC 111202</strain>
    </source>
</reference>
<dbReference type="FunFam" id="3.40.50.720:FF:000084">
    <property type="entry name" value="Short-chain dehydrogenase reductase"/>
    <property type="match status" value="1"/>
</dbReference>
<dbReference type="AlphaFoldDB" id="A0A1Q3DZ94"/>
<dbReference type="STRING" id="5353.A0A1Q3DZ94"/>
<dbReference type="SUPFAM" id="SSF51735">
    <property type="entry name" value="NAD(P)-binding Rossmann-fold domains"/>
    <property type="match status" value="1"/>
</dbReference>
<gene>
    <name evidence="4" type="ORF">LENED_001823</name>
</gene>
<organism evidence="4 5">
    <name type="scientific">Lentinula edodes</name>
    <name type="common">Shiitake mushroom</name>
    <name type="synonym">Lentinus edodes</name>
    <dbReference type="NCBI Taxonomy" id="5353"/>
    <lineage>
        <taxon>Eukaryota</taxon>
        <taxon>Fungi</taxon>
        <taxon>Dikarya</taxon>
        <taxon>Basidiomycota</taxon>
        <taxon>Agaricomycotina</taxon>
        <taxon>Agaricomycetes</taxon>
        <taxon>Agaricomycetidae</taxon>
        <taxon>Agaricales</taxon>
        <taxon>Marasmiineae</taxon>
        <taxon>Omphalotaceae</taxon>
        <taxon>Lentinula</taxon>
    </lineage>
</organism>
<dbReference type="Proteomes" id="UP000188533">
    <property type="component" value="Unassembled WGS sequence"/>
</dbReference>
<dbReference type="Pfam" id="PF13561">
    <property type="entry name" value="adh_short_C2"/>
    <property type="match status" value="1"/>
</dbReference>
<keyword evidence="3" id="KW-0560">Oxidoreductase</keyword>
<dbReference type="InterPro" id="IPR020904">
    <property type="entry name" value="Sc_DH/Rdtase_CS"/>
</dbReference>
<accession>A0A1Q3DZ94</accession>
<sequence>MATTLSTSLTDKVAIVTGSSRGIGAAIALRLAEEGAKVVVNYVSNLQAANEVVQKIKLSGKGDAVAIKADISTVEAGTILIDETLKLFGKLDILVLNAAALQYQVLADVTEHTYDTHMNTNVKGPLFLSQAASKHFPSSGGRIIFLSSSVTSFSSIGPNYLEYAMSKGAVEQMSRILAKDLGSKNATVNTVSPGPVDTELFRAGKPQSLIDSIASQSPSKRIGRPEEIAPVVAFLASEAAQWVNGQNIGVNGGFIL</sequence>
<comment type="similarity">
    <text evidence="1">Belongs to the short-chain dehydrogenases/reductases (SDR) family.</text>
</comment>
<name>A0A1Q3DZ94_LENED</name>
<dbReference type="InterPro" id="IPR036291">
    <property type="entry name" value="NAD(P)-bd_dom_sf"/>
</dbReference>
<protein>
    <submittedName>
        <fullName evidence="4">Short-chain dehydrogenase reductase sdr</fullName>
    </submittedName>
</protein>
<dbReference type="Gene3D" id="3.40.50.720">
    <property type="entry name" value="NAD(P)-binding Rossmann-like Domain"/>
    <property type="match status" value="1"/>
</dbReference>
<dbReference type="OrthoDB" id="5327538at2759"/>